<evidence type="ECO:0000256" key="2">
    <source>
        <dbReference type="ARBA" id="ARBA00006464"/>
    </source>
</evidence>
<comment type="subcellular location">
    <subcellularLocation>
        <location evidence="1">Cell membrane</location>
    </subcellularLocation>
</comment>
<feature type="transmembrane region" description="Helical" evidence="9">
    <location>
        <begin position="86"/>
        <end position="107"/>
    </location>
</feature>
<comment type="similarity">
    <text evidence="2">Belongs to the bacterial sugar transferase family.</text>
</comment>
<keyword evidence="4 11" id="KW-0808">Transferase</keyword>
<dbReference type="EMBL" id="AONG01000010">
    <property type="protein sequence ID" value="KIQ69291.1"/>
    <property type="molecule type" value="Genomic_DNA"/>
</dbReference>
<keyword evidence="7 9" id="KW-0472">Membrane</keyword>
<keyword evidence="6 9" id="KW-1133">Transmembrane helix</keyword>
<evidence type="ECO:0000256" key="6">
    <source>
        <dbReference type="ARBA" id="ARBA00022989"/>
    </source>
</evidence>
<gene>
    <name evidence="11" type="ORF">Wenmar_02362</name>
</gene>
<evidence type="ECO:0000256" key="8">
    <source>
        <dbReference type="ARBA" id="ARBA00023169"/>
    </source>
</evidence>
<dbReference type="AlphaFoldDB" id="A0A0D0PCY4"/>
<reference evidence="11 12" key="1">
    <citation type="submission" date="2013-01" db="EMBL/GenBank/DDBJ databases">
        <authorList>
            <person name="Fiebig A."/>
            <person name="Goeker M."/>
            <person name="Klenk H.-P.P."/>
        </authorList>
    </citation>
    <scope>NUCLEOTIDE SEQUENCE [LARGE SCALE GENOMIC DNA]</scope>
    <source>
        <strain evidence="11 12">DSM 24838</strain>
    </source>
</reference>
<dbReference type="GO" id="GO:0000271">
    <property type="term" value="P:polysaccharide biosynthetic process"/>
    <property type="evidence" value="ECO:0007669"/>
    <property type="project" value="UniProtKB-KW"/>
</dbReference>
<dbReference type="PATRIC" id="fig|1123501.6.peg.2475"/>
<evidence type="ECO:0000256" key="5">
    <source>
        <dbReference type="ARBA" id="ARBA00022692"/>
    </source>
</evidence>
<evidence type="ECO:0000313" key="12">
    <source>
        <dbReference type="Proteomes" id="UP000035100"/>
    </source>
</evidence>
<organism evidence="11 12">
    <name type="scientific">Wenxinia marina DSM 24838</name>
    <dbReference type="NCBI Taxonomy" id="1123501"/>
    <lineage>
        <taxon>Bacteria</taxon>
        <taxon>Pseudomonadati</taxon>
        <taxon>Pseudomonadota</taxon>
        <taxon>Alphaproteobacteria</taxon>
        <taxon>Rhodobacterales</taxon>
        <taxon>Roseobacteraceae</taxon>
        <taxon>Wenxinia</taxon>
    </lineage>
</organism>
<dbReference type="InterPro" id="IPR003362">
    <property type="entry name" value="Bact_transf"/>
</dbReference>
<accession>A0A0D0PCY4</accession>
<dbReference type="Proteomes" id="UP000035100">
    <property type="component" value="Unassembled WGS sequence"/>
</dbReference>
<dbReference type="GO" id="GO:0005886">
    <property type="term" value="C:plasma membrane"/>
    <property type="evidence" value="ECO:0007669"/>
    <property type="project" value="UniProtKB-SubCell"/>
</dbReference>
<protein>
    <submittedName>
        <fullName evidence="11">Sugar transferase involved in lipopolysaccharide synthesis</fullName>
    </submittedName>
</protein>
<evidence type="ECO:0000259" key="10">
    <source>
        <dbReference type="Pfam" id="PF02397"/>
    </source>
</evidence>
<evidence type="ECO:0000256" key="1">
    <source>
        <dbReference type="ARBA" id="ARBA00004236"/>
    </source>
</evidence>
<keyword evidence="3" id="KW-1003">Cell membrane</keyword>
<dbReference type="GO" id="GO:0016780">
    <property type="term" value="F:phosphotransferase activity, for other substituted phosphate groups"/>
    <property type="evidence" value="ECO:0007669"/>
    <property type="project" value="TreeGrafter"/>
</dbReference>
<evidence type="ECO:0000256" key="9">
    <source>
        <dbReference type="SAM" id="Phobius"/>
    </source>
</evidence>
<evidence type="ECO:0000313" key="11">
    <source>
        <dbReference type="EMBL" id="KIQ69291.1"/>
    </source>
</evidence>
<evidence type="ECO:0000256" key="7">
    <source>
        <dbReference type="ARBA" id="ARBA00023136"/>
    </source>
</evidence>
<dbReference type="PANTHER" id="PTHR30576">
    <property type="entry name" value="COLANIC BIOSYNTHESIS UDP-GLUCOSE LIPID CARRIER TRANSFERASE"/>
    <property type="match status" value="1"/>
</dbReference>
<dbReference type="Pfam" id="PF02397">
    <property type="entry name" value="Bac_transf"/>
    <property type="match status" value="1"/>
</dbReference>
<comment type="caution">
    <text evidence="11">The sequence shown here is derived from an EMBL/GenBank/DDBJ whole genome shotgun (WGS) entry which is preliminary data.</text>
</comment>
<keyword evidence="5 9" id="KW-0812">Transmembrane</keyword>
<sequence length="276" mass="31064">MGRPGRGRSTCKTSLARPRSYSTVEAVLTCWLFEGLDCMKSLTLNRVHVRPGLVVPSVTFAMPDGLSKSMHEPAGGRSKRLMDISIALILILVLAPMFVWLALLVTLTSSGGALYGHSRVGYDNRRFKCYKFRTMRADGDVVLSRWLDTHPEARLEWETTQKLAFDPRVTTVGRYLRKLSLDELPQLFNVLKGDMSLVGPRPVVELELQRYGMSARYYVQARPGVTGLWQVSGRSRTSYGRRIAFDRLYVSRTCMKTDIGILLRTIPAVLRSSETS</sequence>
<dbReference type="STRING" id="1123501.Wenmar_02362"/>
<keyword evidence="12" id="KW-1185">Reference proteome</keyword>
<name>A0A0D0PCY4_9RHOB</name>
<proteinExistence type="inferred from homology"/>
<keyword evidence="8" id="KW-0270">Exopolysaccharide synthesis</keyword>
<evidence type="ECO:0000256" key="3">
    <source>
        <dbReference type="ARBA" id="ARBA00022475"/>
    </source>
</evidence>
<evidence type="ECO:0000256" key="4">
    <source>
        <dbReference type="ARBA" id="ARBA00022679"/>
    </source>
</evidence>
<feature type="domain" description="Bacterial sugar transferase" evidence="10">
    <location>
        <begin position="79"/>
        <end position="270"/>
    </location>
</feature>
<dbReference type="PANTHER" id="PTHR30576:SF4">
    <property type="entry name" value="UNDECAPRENYL-PHOSPHATE GALACTOSE PHOSPHOTRANSFERASE"/>
    <property type="match status" value="1"/>
</dbReference>